<sequence length="64" mass="7355">MEGKTFDFNSTLERDYSSKDGYLVSVTVMGSNPTVIYVKDISVLTKMINDNPQFTFMVTQCKRY</sequence>
<evidence type="ECO:0000313" key="1">
    <source>
        <dbReference type="EMBL" id="UPW41297.1"/>
    </source>
</evidence>
<organism evidence="1">
    <name type="scientific">Sigmofec virus UA08Rod_4331</name>
    <dbReference type="NCBI Taxonomy" id="2929399"/>
    <lineage>
        <taxon>Viruses</taxon>
        <taxon>Monodnaviria</taxon>
        <taxon>Sangervirae</taxon>
        <taxon>Phixviricota</taxon>
        <taxon>Malgrandaviricetes</taxon>
        <taxon>Petitvirales</taxon>
        <taxon>Microviridae</taxon>
    </lineage>
</organism>
<dbReference type="EMBL" id="OM869572">
    <property type="protein sequence ID" value="UPW41297.1"/>
    <property type="molecule type" value="Genomic_DNA"/>
</dbReference>
<name>A0A976N1G6_9VIRU</name>
<accession>A0A976N1G6</accession>
<protein>
    <submittedName>
        <fullName evidence="1">Uncharacterized protein</fullName>
    </submittedName>
</protein>
<reference evidence="1" key="1">
    <citation type="submission" date="2022-02" db="EMBL/GenBank/DDBJ databases">
        <title>Towards deciphering the DNA virus diversity associated with rodent species in the families Cricetidae and Heteromyidae.</title>
        <authorList>
            <person name="Lund M."/>
            <person name="Larsen B.B."/>
            <person name="Gryseels S."/>
            <person name="Kraberger S."/>
            <person name="Rowsey D.M."/>
            <person name="Steger L."/>
            <person name="Yule K.M."/>
            <person name="Upham N.S."/>
            <person name="Worobey M."/>
            <person name="Van Doorslaer K."/>
            <person name="Varsani A."/>
        </authorList>
    </citation>
    <scope>NUCLEOTIDE SEQUENCE</scope>
    <source>
        <strain evidence="1">UA08Rod_4331</strain>
    </source>
</reference>
<proteinExistence type="predicted"/>